<dbReference type="Pfam" id="PF00106">
    <property type="entry name" value="adh_short"/>
    <property type="match status" value="1"/>
</dbReference>
<dbReference type="InterPro" id="IPR036291">
    <property type="entry name" value="NAD(P)-bd_dom_sf"/>
</dbReference>
<dbReference type="PIRSF" id="PIRSF000126">
    <property type="entry name" value="11-beta-HSD1"/>
    <property type="match status" value="1"/>
</dbReference>
<dbReference type="EMBL" id="PFBZ01000213">
    <property type="protein sequence ID" value="PIT86114.1"/>
    <property type="molecule type" value="Genomic_DNA"/>
</dbReference>
<organism evidence="4 5">
    <name type="scientific">Candidatus Magasanikbacteria bacterium CG10_big_fil_rev_8_21_14_0_10_43_6</name>
    <dbReference type="NCBI Taxonomy" id="1974650"/>
    <lineage>
        <taxon>Bacteria</taxon>
        <taxon>Candidatus Magasanikiibacteriota</taxon>
    </lineage>
</organism>
<dbReference type="PROSITE" id="PS00061">
    <property type="entry name" value="ADH_SHORT"/>
    <property type="match status" value="1"/>
</dbReference>
<dbReference type="Proteomes" id="UP000229362">
    <property type="component" value="Unassembled WGS sequence"/>
</dbReference>
<protein>
    <submittedName>
        <fullName evidence="4">Short-chain dehydrogenase</fullName>
    </submittedName>
</protein>
<dbReference type="AlphaFoldDB" id="A0A2M6VZX5"/>
<evidence type="ECO:0000256" key="2">
    <source>
        <dbReference type="ARBA" id="ARBA00023002"/>
    </source>
</evidence>
<dbReference type="SUPFAM" id="SSF51735">
    <property type="entry name" value="NAD(P)-binding Rossmann-fold domains"/>
    <property type="match status" value="1"/>
</dbReference>
<dbReference type="PRINTS" id="PR00081">
    <property type="entry name" value="GDHRDH"/>
</dbReference>
<dbReference type="PANTHER" id="PTHR42901:SF1">
    <property type="entry name" value="ALCOHOL DEHYDROGENASE"/>
    <property type="match status" value="1"/>
</dbReference>
<dbReference type="CDD" id="cd05233">
    <property type="entry name" value="SDR_c"/>
    <property type="match status" value="1"/>
</dbReference>
<keyword evidence="2" id="KW-0560">Oxidoreductase</keyword>
<dbReference type="InterPro" id="IPR020904">
    <property type="entry name" value="Sc_DH/Rdtase_CS"/>
</dbReference>
<dbReference type="Gene3D" id="3.40.50.720">
    <property type="entry name" value="NAD(P)-binding Rossmann-like Domain"/>
    <property type="match status" value="1"/>
</dbReference>
<sequence length="261" mass="28335">MKKNIALITGATSGIGYEIAKLLAAKKYDLCLVSRKQDTLEVTKAALEKEFGVDVVLYAADLSTNGAAKRVYDMVQEKGYTIEILVNNAGFGAEGLHTEIPVEKVHSMIGLNITALTELSHYIGGAMKTQKHGYILNVASTAAYQPLPYMAAYAASKSYVLNFSEALAKELEDFGVVVTALSPGMTATKFFTEMGVGENTDGIFDKRRRMSAEDVAEIGVDALFRKKLSVISGYKNKCLAWGSKIVPRAVVAAITKRMMRQ</sequence>
<dbReference type="PRINTS" id="PR00080">
    <property type="entry name" value="SDRFAMILY"/>
</dbReference>
<evidence type="ECO:0000313" key="5">
    <source>
        <dbReference type="Proteomes" id="UP000229362"/>
    </source>
</evidence>
<dbReference type="PANTHER" id="PTHR42901">
    <property type="entry name" value="ALCOHOL DEHYDROGENASE"/>
    <property type="match status" value="1"/>
</dbReference>
<accession>A0A2M6VZX5</accession>
<gene>
    <name evidence="4" type="ORF">COU33_05025</name>
</gene>
<dbReference type="GO" id="GO:0016491">
    <property type="term" value="F:oxidoreductase activity"/>
    <property type="evidence" value="ECO:0007669"/>
    <property type="project" value="UniProtKB-KW"/>
</dbReference>
<dbReference type="InterPro" id="IPR002347">
    <property type="entry name" value="SDR_fam"/>
</dbReference>
<comment type="similarity">
    <text evidence="1 3">Belongs to the short-chain dehydrogenases/reductases (SDR) family.</text>
</comment>
<reference evidence="5" key="1">
    <citation type="submission" date="2017-09" db="EMBL/GenBank/DDBJ databases">
        <title>Depth-based differentiation of microbial function through sediment-hosted aquifers and enrichment of novel symbionts in the deep terrestrial subsurface.</title>
        <authorList>
            <person name="Probst A.J."/>
            <person name="Ladd B."/>
            <person name="Jarett J.K."/>
            <person name="Geller-Mcgrath D.E."/>
            <person name="Sieber C.M.K."/>
            <person name="Emerson J.B."/>
            <person name="Anantharaman K."/>
            <person name="Thomas B.C."/>
            <person name="Malmstrom R."/>
            <person name="Stieglmeier M."/>
            <person name="Klingl A."/>
            <person name="Woyke T."/>
            <person name="Ryan C.M."/>
            <person name="Banfield J.F."/>
        </authorList>
    </citation>
    <scope>NUCLEOTIDE SEQUENCE [LARGE SCALE GENOMIC DNA]</scope>
</reference>
<proteinExistence type="inferred from homology"/>
<comment type="caution">
    <text evidence="4">The sequence shown here is derived from an EMBL/GenBank/DDBJ whole genome shotgun (WGS) entry which is preliminary data.</text>
</comment>
<evidence type="ECO:0000313" key="4">
    <source>
        <dbReference type="EMBL" id="PIT86114.1"/>
    </source>
</evidence>
<evidence type="ECO:0000256" key="1">
    <source>
        <dbReference type="ARBA" id="ARBA00006484"/>
    </source>
</evidence>
<name>A0A2M6VZX5_9BACT</name>
<evidence type="ECO:0000256" key="3">
    <source>
        <dbReference type="RuleBase" id="RU000363"/>
    </source>
</evidence>